<dbReference type="Proteomes" id="UP000266067">
    <property type="component" value="Unassembled WGS sequence"/>
</dbReference>
<dbReference type="EMBL" id="QXFH01000076">
    <property type="protein sequence ID" value="RIV31525.1"/>
    <property type="molecule type" value="Genomic_DNA"/>
</dbReference>
<keyword evidence="2" id="KW-1185">Reference proteome</keyword>
<evidence type="ECO:0000313" key="1">
    <source>
        <dbReference type="EMBL" id="RIV31525.1"/>
    </source>
</evidence>
<organism evidence="1 2">
    <name type="scientific">Flagellimonas lutimaris</name>
    <dbReference type="NCBI Taxonomy" id="475082"/>
    <lineage>
        <taxon>Bacteria</taxon>
        <taxon>Pseudomonadati</taxon>
        <taxon>Bacteroidota</taxon>
        <taxon>Flavobacteriia</taxon>
        <taxon>Flavobacteriales</taxon>
        <taxon>Flavobacteriaceae</taxon>
        <taxon>Flagellimonas</taxon>
    </lineage>
</organism>
<accession>A0A3A1N4U9</accession>
<evidence type="ECO:0000313" key="2">
    <source>
        <dbReference type="Proteomes" id="UP000266067"/>
    </source>
</evidence>
<name>A0A3A1N4U9_9FLAO</name>
<dbReference type="AlphaFoldDB" id="A0A3A1N4U9"/>
<protein>
    <submittedName>
        <fullName evidence="1">Uncharacterized protein</fullName>
    </submittedName>
</protein>
<reference evidence="1 2" key="1">
    <citation type="submission" date="2018-08" db="EMBL/GenBank/DDBJ databases">
        <title>Proposal of Muricauda 72 sp.nov. and Muricauda NH166 sp.nov., isolated from seawater.</title>
        <authorList>
            <person name="Cheng H."/>
            <person name="Wu Y.-H."/>
            <person name="Guo L.-L."/>
            <person name="Xu X.-W."/>
        </authorList>
    </citation>
    <scope>NUCLEOTIDE SEQUENCE [LARGE SCALE GENOMIC DNA]</scope>
    <source>
        <strain evidence="1 2">KCTC 22173</strain>
    </source>
</reference>
<sequence>MGFLGFLRNRISNTECDVPKTGQKHDVNPTLKSCQMFPITIKGKRHIEKNKTKRQETSWA</sequence>
<gene>
    <name evidence="1" type="ORF">D2V08_13845</name>
</gene>
<proteinExistence type="predicted"/>
<comment type="caution">
    <text evidence="1">The sequence shown here is derived from an EMBL/GenBank/DDBJ whole genome shotgun (WGS) entry which is preliminary data.</text>
</comment>